<comment type="subcellular location">
    <subcellularLocation>
        <location evidence="2">Endoplasmic reticulum lumen</location>
    </subcellularLocation>
</comment>
<dbReference type="AlphaFoldDB" id="A0A8J5VDN8"/>
<dbReference type="Proteomes" id="UP000729913">
    <property type="component" value="Unassembled WGS sequence"/>
</dbReference>
<evidence type="ECO:0000256" key="4">
    <source>
        <dbReference type="ARBA" id="ARBA00012723"/>
    </source>
</evidence>
<feature type="transmembrane region" description="Helical" evidence="15">
    <location>
        <begin position="59"/>
        <end position="85"/>
    </location>
</feature>
<evidence type="ECO:0000256" key="9">
    <source>
        <dbReference type="ARBA" id="ARBA00023235"/>
    </source>
</evidence>
<keyword evidence="8 11" id="KW-1015">Disulfide bond</keyword>
<keyword evidence="9 13" id="KW-0413">Isomerase</keyword>
<evidence type="ECO:0000256" key="6">
    <source>
        <dbReference type="ARBA" id="ARBA00022737"/>
    </source>
</evidence>
<evidence type="ECO:0000256" key="2">
    <source>
        <dbReference type="ARBA" id="ARBA00004319"/>
    </source>
</evidence>
<keyword evidence="6" id="KW-0677">Repeat</keyword>
<dbReference type="CDD" id="cd02961">
    <property type="entry name" value="PDI_a_family"/>
    <property type="match status" value="1"/>
</dbReference>
<comment type="caution">
    <text evidence="17">The sequence shown here is derived from an EMBL/GenBank/DDBJ whole genome shotgun (WGS) entry which is preliminary data.</text>
</comment>
<evidence type="ECO:0000256" key="14">
    <source>
        <dbReference type="SAM" id="MobiDB-lite"/>
    </source>
</evidence>
<dbReference type="Pfam" id="PF00085">
    <property type="entry name" value="Thioredoxin"/>
    <property type="match status" value="2"/>
</dbReference>
<dbReference type="InterPro" id="IPR013766">
    <property type="entry name" value="Thioredoxin_domain"/>
</dbReference>
<dbReference type="FunFam" id="3.40.30.10:FF:000030">
    <property type="entry name" value="Protein disulfide-isomerase"/>
    <property type="match status" value="1"/>
</dbReference>
<evidence type="ECO:0000256" key="5">
    <source>
        <dbReference type="ARBA" id="ARBA00022729"/>
    </source>
</evidence>
<reference evidence="17" key="1">
    <citation type="submission" date="2020-03" db="EMBL/GenBank/DDBJ databases">
        <authorList>
            <person name="Chebbi M.A."/>
            <person name="Drezen J.M."/>
        </authorList>
    </citation>
    <scope>NUCLEOTIDE SEQUENCE</scope>
    <source>
        <tissue evidence="17">Whole body</tissue>
    </source>
</reference>
<dbReference type="PROSITE" id="PS51352">
    <property type="entry name" value="THIOREDOXIN_2"/>
    <property type="match status" value="2"/>
</dbReference>
<dbReference type="OrthoDB" id="72053at2759"/>
<feature type="domain" description="Thioredoxin" evidence="16">
    <location>
        <begin position="54"/>
        <end position="198"/>
    </location>
</feature>
<evidence type="ECO:0000256" key="8">
    <source>
        <dbReference type="ARBA" id="ARBA00023157"/>
    </source>
</evidence>
<evidence type="ECO:0000256" key="3">
    <source>
        <dbReference type="ARBA" id="ARBA00006347"/>
    </source>
</evidence>
<dbReference type="Pfam" id="PF13848">
    <property type="entry name" value="Thioredoxin_6"/>
    <property type="match status" value="1"/>
</dbReference>
<dbReference type="PANTHER" id="PTHR18929">
    <property type="entry name" value="PROTEIN DISULFIDE ISOMERASE"/>
    <property type="match status" value="1"/>
</dbReference>
<dbReference type="PANTHER" id="PTHR18929:SF240">
    <property type="entry name" value="PROTEIN DISULFIDE-ISOMERASE"/>
    <property type="match status" value="1"/>
</dbReference>
<dbReference type="GO" id="GO:0005788">
    <property type="term" value="C:endoplasmic reticulum lumen"/>
    <property type="evidence" value="ECO:0007669"/>
    <property type="project" value="UniProtKB-SubCell"/>
</dbReference>
<keyword evidence="7" id="KW-0256">Endoplasmic reticulum</keyword>
<accession>A0A8J5VDN8</accession>
<keyword evidence="15" id="KW-1133">Transmembrane helix</keyword>
<evidence type="ECO:0000256" key="12">
    <source>
        <dbReference type="RuleBase" id="RU004208"/>
    </source>
</evidence>
<dbReference type="InterPro" id="IPR017937">
    <property type="entry name" value="Thioredoxin_CS"/>
</dbReference>
<reference evidence="17" key="2">
    <citation type="submission" date="2021-04" db="EMBL/GenBank/DDBJ databases">
        <title>Genome-wide patterns of bracovirus chromosomal integration into multiple host tissues during parasitism.</title>
        <authorList>
            <person name="Chebbi M.A.C."/>
        </authorList>
    </citation>
    <scope>NUCLEOTIDE SEQUENCE</scope>
    <source>
        <tissue evidence="17">Whole body</tissue>
    </source>
</reference>
<feature type="non-terminal residue" evidence="17">
    <location>
        <position position="1"/>
    </location>
</feature>
<evidence type="ECO:0000256" key="1">
    <source>
        <dbReference type="ARBA" id="ARBA00001182"/>
    </source>
</evidence>
<keyword evidence="5" id="KW-0732">Signal</keyword>
<dbReference type="GO" id="GO:0006457">
    <property type="term" value="P:protein folding"/>
    <property type="evidence" value="ECO:0007669"/>
    <property type="project" value="TreeGrafter"/>
</dbReference>
<protein>
    <recommendedName>
        <fullName evidence="4 13">Protein disulfide-isomerase</fullName>
        <ecNumber evidence="4 13">5.3.4.1</ecNumber>
    </recommendedName>
</protein>
<keyword evidence="15" id="KW-0472">Membrane</keyword>
<evidence type="ECO:0000256" key="10">
    <source>
        <dbReference type="ARBA" id="ARBA00023284"/>
    </source>
</evidence>
<evidence type="ECO:0000256" key="15">
    <source>
        <dbReference type="SAM" id="Phobius"/>
    </source>
</evidence>
<evidence type="ECO:0000259" key="16">
    <source>
        <dbReference type="PROSITE" id="PS51352"/>
    </source>
</evidence>
<evidence type="ECO:0000256" key="11">
    <source>
        <dbReference type="PIRSR" id="PIRSR605792-51"/>
    </source>
</evidence>
<feature type="compositionally biased region" description="Acidic residues" evidence="14">
    <location>
        <begin position="545"/>
        <end position="554"/>
    </location>
</feature>
<feature type="region of interest" description="Disordered" evidence="14">
    <location>
        <begin position="541"/>
        <end position="561"/>
    </location>
</feature>
<dbReference type="GO" id="GO:0003756">
    <property type="term" value="F:protein disulfide isomerase activity"/>
    <property type="evidence" value="ECO:0007669"/>
    <property type="project" value="UniProtKB-EC"/>
</dbReference>
<evidence type="ECO:0000256" key="13">
    <source>
        <dbReference type="RuleBase" id="RU361130"/>
    </source>
</evidence>
<keyword evidence="10 11" id="KW-0676">Redox-active center</keyword>
<sequence>EQSLPRVTVIFRRIHVVPNVLYYLYISIYISCYVVFSFFSRFVQACHSSRNVTWSIEQILPIFTVTMRFAGVLFVTALCIIVSFADIATEDGVLVITKDNFEQAVKDHPYVLIEFYAPWCGHCKALAPEYIKAAKALEENNSNVKLGKVDATIESQLAEDNGVRGYPTLKFYRNGVAIDYTGGRQADEIVAWLMKKTGPPAKELSTVDDSKALIDAHEVVVVGFFKDLESADAKVFMDVANSIDEQAFGVTSDEKVFDEYKAKDGSVILFKTFDEGQNVYENEISVEKLKEFIAVHSLPLVVDFSQQTAQKIFGGEIKSHLLAFISKESGHYDKYVEGIKTSAKKYRGQILFVTVNIDESDHERILEFFGMKKEDVPAMRIIKLEQDMAKYKPENSELSEENILEFVTAFFEDRLKRHLLTEDLPEDWDAKPVKVLVGTNFYEVAFDKSKNVLVEFYAPWCGHCKQLAPIYDKLGEKYESDETVVIAKMDATANELDIINIKSFPTIILYKKETNEAVEYNGERTLEGLSKFIDSDGVYGQAAEEVQEEDEDDDVPRKDEL</sequence>
<dbReference type="CDD" id="cd02995">
    <property type="entry name" value="PDI_a_PDI_a'_C"/>
    <property type="match status" value="1"/>
</dbReference>
<evidence type="ECO:0000256" key="7">
    <source>
        <dbReference type="ARBA" id="ARBA00022824"/>
    </source>
</evidence>
<dbReference type="InterPro" id="IPR005788">
    <property type="entry name" value="PDI_thioredoxin-like_dom"/>
</dbReference>
<feature type="transmembrane region" description="Helical" evidence="15">
    <location>
        <begin position="20"/>
        <end position="39"/>
    </location>
</feature>
<evidence type="ECO:0000313" key="17">
    <source>
        <dbReference type="EMBL" id="KAG8042304.1"/>
    </source>
</evidence>
<dbReference type="FunFam" id="3.40.30.10:FF:000027">
    <property type="entry name" value="protein disulfide-isomerase A2"/>
    <property type="match status" value="1"/>
</dbReference>
<dbReference type="EMBL" id="JAAOIC020000002">
    <property type="protein sequence ID" value="KAG8042304.1"/>
    <property type="molecule type" value="Genomic_DNA"/>
</dbReference>
<comment type="similarity">
    <text evidence="3 12">Belongs to the protein disulfide isomerase family.</text>
</comment>
<feature type="domain" description="Thioredoxin" evidence="16">
    <location>
        <begin position="413"/>
        <end position="538"/>
    </location>
</feature>
<dbReference type="EC" id="5.3.4.1" evidence="4 13"/>
<feature type="disulfide bond" description="Redox-active" evidence="11">
    <location>
        <begin position="461"/>
        <end position="464"/>
    </location>
</feature>
<dbReference type="CDD" id="cd02982">
    <property type="entry name" value="PDI_b'_family"/>
    <property type="match status" value="1"/>
</dbReference>
<dbReference type="InterPro" id="IPR005792">
    <property type="entry name" value="Prot_disulphide_isomerase"/>
</dbReference>
<dbReference type="FunFam" id="3.40.30.10:FF:000023">
    <property type="entry name" value="Protein disulfide-isomerase"/>
    <property type="match status" value="1"/>
</dbReference>
<dbReference type="CDD" id="cd02981">
    <property type="entry name" value="PDI_b_family"/>
    <property type="match status" value="1"/>
</dbReference>
<comment type="catalytic activity">
    <reaction evidence="1 13">
        <text>Catalyzes the rearrangement of -S-S- bonds in proteins.</text>
        <dbReference type="EC" id="5.3.4.1"/>
    </reaction>
</comment>
<dbReference type="GO" id="GO:0034976">
    <property type="term" value="P:response to endoplasmic reticulum stress"/>
    <property type="evidence" value="ECO:0007669"/>
    <property type="project" value="TreeGrafter"/>
</dbReference>
<name>A0A8J5VDN8_9HYME</name>
<keyword evidence="15" id="KW-0812">Transmembrane</keyword>
<gene>
    <name evidence="17" type="ORF">G9C98_004938</name>
</gene>
<proteinExistence type="inferred from homology"/>
<evidence type="ECO:0000313" key="18">
    <source>
        <dbReference type="Proteomes" id="UP000729913"/>
    </source>
</evidence>
<dbReference type="FunFam" id="3.40.30.10:FF:000042">
    <property type="entry name" value="protein disulfide-isomerase A2"/>
    <property type="match status" value="1"/>
</dbReference>
<organism evidence="17 18">
    <name type="scientific">Cotesia typhae</name>
    <dbReference type="NCBI Taxonomy" id="2053667"/>
    <lineage>
        <taxon>Eukaryota</taxon>
        <taxon>Metazoa</taxon>
        <taxon>Ecdysozoa</taxon>
        <taxon>Arthropoda</taxon>
        <taxon>Hexapoda</taxon>
        <taxon>Insecta</taxon>
        <taxon>Pterygota</taxon>
        <taxon>Neoptera</taxon>
        <taxon>Endopterygota</taxon>
        <taxon>Hymenoptera</taxon>
        <taxon>Apocrita</taxon>
        <taxon>Ichneumonoidea</taxon>
        <taxon>Braconidae</taxon>
        <taxon>Microgastrinae</taxon>
        <taxon>Cotesia</taxon>
    </lineage>
</organism>
<dbReference type="NCBIfam" id="TIGR01126">
    <property type="entry name" value="pdi_dom"/>
    <property type="match status" value="2"/>
</dbReference>
<keyword evidence="18" id="KW-1185">Reference proteome</keyword>
<dbReference type="PROSITE" id="PS00194">
    <property type="entry name" value="THIOREDOXIN_1"/>
    <property type="match status" value="2"/>
</dbReference>
<feature type="disulfide bond" description="Redox-active" evidence="11">
    <location>
        <begin position="120"/>
        <end position="123"/>
    </location>
</feature>
<dbReference type="NCBIfam" id="TIGR01130">
    <property type="entry name" value="ER_PDI_fam"/>
    <property type="match status" value="1"/>
</dbReference>